<evidence type="ECO:0000313" key="2">
    <source>
        <dbReference type="Proteomes" id="UP001363622"/>
    </source>
</evidence>
<dbReference type="EMBL" id="JBBPHU010000014">
    <property type="protein sequence ID" value="KAK7510498.1"/>
    <property type="molecule type" value="Genomic_DNA"/>
</dbReference>
<accession>A0ABR1K9L7</accession>
<reference evidence="1 2" key="1">
    <citation type="submission" date="2024-04" db="EMBL/GenBank/DDBJ databases">
        <title>Phyllosticta paracitricarpa is synonymous to the EU quarantine fungus P. citricarpa based on phylogenomic analyses.</title>
        <authorList>
            <consortium name="Lawrence Berkeley National Laboratory"/>
            <person name="Van Ingen-Buijs V.A."/>
            <person name="Van Westerhoven A.C."/>
            <person name="Haridas S."/>
            <person name="Skiadas P."/>
            <person name="Martin F."/>
            <person name="Groenewald J.Z."/>
            <person name="Crous P.W."/>
            <person name="Seidl M.F."/>
        </authorList>
    </citation>
    <scope>NUCLEOTIDE SEQUENCE [LARGE SCALE GENOMIC DNA]</scope>
    <source>
        <strain evidence="1 2">CBS 123371</strain>
    </source>
</reference>
<protein>
    <submittedName>
        <fullName evidence="1">Uncharacterized protein</fullName>
    </submittedName>
</protein>
<name>A0ABR1K9L7_9PEZI</name>
<keyword evidence="2" id="KW-1185">Reference proteome</keyword>
<gene>
    <name evidence="1" type="ORF">IWZ03DRAFT_79188</name>
</gene>
<comment type="caution">
    <text evidence="1">The sequence shown here is derived from an EMBL/GenBank/DDBJ whole genome shotgun (WGS) entry which is preliminary data.</text>
</comment>
<organism evidence="1 2">
    <name type="scientific">Phyllosticta citriasiana</name>
    <dbReference type="NCBI Taxonomy" id="595635"/>
    <lineage>
        <taxon>Eukaryota</taxon>
        <taxon>Fungi</taxon>
        <taxon>Dikarya</taxon>
        <taxon>Ascomycota</taxon>
        <taxon>Pezizomycotina</taxon>
        <taxon>Dothideomycetes</taxon>
        <taxon>Dothideomycetes incertae sedis</taxon>
        <taxon>Botryosphaeriales</taxon>
        <taxon>Phyllostictaceae</taxon>
        <taxon>Phyllosticta</taxon>
    </lineage>
</organism>
<proteinExistence type="predicted"/>
<evidence type="ECO:0000313" key="1">
    <source>
        <dbReference type="EMBL" id="KAK7510498.1"/>
    </source>
</evidence>
<sequence>MDENDNGRDKRNLLFKFFHSCCLCSHNASLSLTKHLASCICLPVTTCRPNTPTYIHFLHPNLPAPFHPSFISTSPSILLPPSPSLRPVPSPHLPSSFSLSLSLSSLFPTSFLLPCHLSTHTVICLPLHPSIRPSILAPLQLCLPVSLLFSIPNRQPARLSVRLGPQPTGAACRRLTSMAYTAHTARTVRTARTYIPSQIPSIYLSIYHSPDSVTVRAAPPQ</sequence>
<dbReference type="Proteomes" id="UP001363622">
    <property type="component" value="Unassembled WGS sequence"/>
</dbReference>